<organism evidence="3 4">
    <name type="scientific">Tetraodon nigroviridis</name>
    <name type="common">Spotted green pufferfish</name>
    <name type="synonym">Chelonodon nigroviridis</name>
    <dbReference type="NCBI Taxonomy" id="99883"/>
    <lineage>
        <taxon>Eukaryota</taxon>
        <taxon>Metazoa</taxon>
        <taxon>Chordata</taxon>
        <taxon>Craniata</taxon>
        <taxon>Vertebrata</taxon>
        <taxon>Euteleostomi</taxon>
        <taxon>Actinopterygii</taxon>
        <taxon>Neopterygii</taxon>
        <taxon>Teleostei</taxon>
        <taxon>Neoteleostei</taxon>
        <taxon>Acanthomorphata</taxon>
        <taxon>Eupercaria</taxon>
        <taxon>Tetraodontiformes</taxon>
        <taxon>Tetradontoidea</taxon>
        <taxon>Tetraodontidae</taxon>
        <taxon>Tetraodon</taxon>
    </lineage>
</organism>
<sequence>MQTFGSQNLKRVGVILQRGILILFLFCIPCWGFLINSEAILLCMSQDREVARIAQVYINAFLPAIPILFLYNLQVSYLQNQGIILPQVYTAALAAIAEVATNYIFIYPLDLGVIGSAAANALTHVYLCSFLAAFIWWKKLHKATWGGKRVPFFFLNIQAPKVNSIRCPRWLGAPNTTQTEPFLMWLVHNLKAFCLPVQAGLQNLCRSGALS</sequence>
<name>H3C4C4_TETNG</name>
<accession>H3C4C4</accession>
<dbReference type="GO" id="GO:0042910">
    <property type="term" value="F:xenobiotic transmembrane transporter activity"/>
    <property type="evidence" value="ECO:0007669"/>
    <property type="project" value="InterPro"/>
</dbReference>
<evidence type="ECO:0000313" key="4">
    <source>
        <dbReference type="Proteomes" id="UP000007303"/>
    </source>
</evidence>
<protein>
    <submittedName>
        <fullName evidence="3">Uncharacterized protein</fullName>
    </submittedName>
</protein>
<evidence type="ECO:0000256" key="1">
    <source>
        <dbReference type="ARBA" id="ARBA00010199"/>
    </source>
</evidence>
<keyword evidence="4" id="KW-1185">Reference proteome</keyword>
<dbReference type="STRING" id="99883.ENSTNIP00000003093"/>
<dbReference type="InterPro" id="IPR002528">
    <property type="entry name" value="MATE_fam"/>
</dbReference>
<keyword evidence="2" id="KW-0472">Membrane</keyword>
<feature type="transmembrane region" description="Helical" evidence="2">
    <location>
        <begin position="54"/>
        <end position="71"/>
    </location>
</feature>
<dbReference type="PANTHER" id="PTHR11206">
    <property type="entry name" value="MULTIDRUG RESISTANCE PROTEIN"/>
    <property type="match status" value="1"/>
</dbReference>
<feature type="transmembrane region" description="Helical" evidence="2">
    <location>
        <begin position="83"/>
        <end position="105"/>
    </location>
</feature>
<dbReference type="GO" id="GO:0015297">
    <property type="term" value="F:antiporter activity"/>
    <property type="evidence" value="ECO:0007669"/>
    <property type="project" value="InterPro"/>
</dbReference>
<dbReference type="HOGENOM" id="CLU_1304543_0_0_1"/>
<feature type="transmembrane region" description="Helical" evidence="2">
    <location>
        <begin position="12"/>
        <end position="34"/>
    </location>
</feature>
<dbReference type="Proteomes" id="UP000007303">
    <property type="component" value="Unassembled WGS sequence"/>
</dbReference>
<feature type="transmembrane region" description="Helical" evidence="2">
    <location>
        <begin position="117"/>
        <end position="137"/>
    </location>
</feature>
<proteinExistence type="inferred from homology"/>
<dbReference type="Pfam" id="PF01554">
    <property type="entry name" value="MatE"/>
    <property type="match status" value="1"/>
</dbReference>
<evidence type="ECO:0000256" key="2">
    <source>
        <dbReference type="SAM" id="Phobius"/>
    </source>
</evidence>
<keyword evidence="2" id="KW-0812">Transmembrane</keyword>
<keyword evidence="2" id="KW-1133">Transmembrane helix</keyword>
<dbReference type="GeneTree" id="ENSGT00940000163922"/>
<dbReference type="GO" id="GO:0016020">
    <property type="term" value="C:membrane"/>
    <property type="evidence" value="ECO:0007669"/>
    <property type="project" value="InterPro"/>
</dbReference>
<dbReference type="InParanoid" id="H3C4C4"/>
<reference evidence="4" key="1">
    <citation type="journal article" date="2004" name="Nature">
        <title>Genome duplication in the teleost fish Tetraodon nigroviridis reveals the early vertebrate proto-karyotype.</title>
        <authorList>
            <person name="Jaillon O."/>
            <person name="Aury J.-M."/>
            <person name="Brunet F."/>
            <person name="Petit J.-L."/>
            <person name="Stange-Thomann N."/>
            <person name="Mauceli E."/>
            <person name="Bouneau L."/>
            <person name="Fischer C."/>
            <person name="Ozouf-Costaz C."/>
            <person name="Bernot A."/>
            <person name="Nicaud S."/>
            <person name="Jaffe D."/>
            <person name="Fisher S."/>
            <person name="Lutfalla G."/>
            <person name="Dossat C."/>
            <person name="Segurens B."/>
            <person name="Dasilva C."/>
            <person name="Salanoubat M."/>
            <person name="Levy M."/>
            <person name="Boudet N."/>
            <person name="Castellano S."/>
            <person name="Anthouard V."/>
            <person name="Jubin C."/>
            <person name="Castelli V."/>
            <person name="Katinka M."/>
            <person name="Vacherie B."/>
            <person name="Biemont C."/>
            <person name="Skalli Z."/>
            <person name="Cattolico L."/>
            <person name="Poulain J."/>
            <person name="De Berardinis V."/>
            <person name="Cruaud C."/>
            <person name="Duprat S."/>
            <person name="Brottier P."/>
            <person name="Coutanceau J.-P."/>
            <person name="Gouzy J."/>
            <person name="Parra G."/>
            <person name="Lardier G."/>
            <person name="Chapple C."/>
            <person name="McKernan K.J."/>
            <person name="McEwan P."/>
            <person name="Bosak S."/>
            <person name="Kellis M."/>
            <person name="Volff J.-N."/>
            <person name="Guigo R."/>
            <person name="Zody M.C."/>
            <person name="Mesirov J."/>
            <person name="Lindblad-Toh K."/>
            <person name="Birren B."/>
            <person name="Nusbaum C."/>
            <person name="Kahn D."/>
            <person name="Robinson-Rechavi M."/>
            <person name="Laudet V."/>
            <person name="Schachter V."/>
            <person name="Quetier F."/>
            <person name="Saurin W."/>
            <person name="Scarpelli C."/>
            <person name="Wincker P."/>
            <person name="Lander E.S."/>
            <person name="Weissenbach J."/>
            <person name="Roest Crollius H."/>
        </authorList>
    </citation>
    <scope>NUCLEOTIDE SEQUENCE [LARGE SCALE GENOMIC DNA]</scope>
</reference>
<reference evidence="3" key="3">
    <citation type="submission" date="2025-09" db="UniProtKB">
        <authorList>
            <consortium name="Ensembl"/>
        </authorList>
    </citation>
    <scope>IDENTIFICATION</scope>
</reference>
<evidence type="ECO:0000313" key="3">
    <source>
        <dbReference type="Ensembl" id="ENSTNIP00000003093.1"/>
    </source>
</evidence>
<dbReference type="Ensembl" id="ENSTNIT00000004085.1">
    <property type="protein sequence ID" value="ENSTNIP00000003093.1"/>
    <property type="gene ID" value="ENSTNIG00000000745.1"/>
</dbReference>
<comment type="similarity">
    <text evidence="1">Belongs to the multi antimicrobial extrusion (MATE) (TC 2.A.66.1) family.</text>
</comment>
<reference evidence="3" key="2">
    <citation type="submission" date="2025-08" db="UniProtKB">
        <authorList>
            <consortium name="Ensembl"/>
        </authorList>
    </citation>
    <scope>IDENTIFICATION</scope>
</reference>
<dbReference type="AlphaFoldDB" id="H3C4C4"/>